<evidence type="ECO:0000313" key="1">
    <source>
        <dbReference type="EMBL" id="GGG85397.1"/>
    </source>
</evidence>
<name>A0A917HNK6_9BACL</name>
<sequence length="92" mass="9980">MSKRAKQLSLFVNLGSPIAKSASLFHFRVPSTSAISEYGFAKLRTSFANGKMQSKQYEWCNGASGTSGVHDALAYKVVKVTSDVRVEGADMM</sequence>
<organism evidence="1 2">
    <name type="scientific">Paenibacillus radicis</name>
    <name type="common">ex Gao et al. 2016</name>
    <dbReference type="NCBI Taxonomy" id="1737354"/>
    <lineage>
        <taxon>Bacteria</taxon>
        <taxon>Bacillati</taxon>
        <taxon>Bacillota</taxon>
        <taxon>Bacilli</taxon>
        <taxon>Bacillales</taxon>
        <taxon>Paenibacillaceae</taxon>
        <taxon>Paenibacillus</taxon>
    </lineage>
</organism>
<evidence type="ECO:0000313" key="2">
    <source>
        <dbReference type="Proteomes" id="UP000600247"/>
    </source>
</evidence>
<dbReference type="RefSeq" id="WP_188892340.1">
    <property type="nucleotide sequence ID" value="NZ_BMHY01000014.1"/>
</dbReference>
<accession>A0A917HNK6</accession>
<protein>
    <submittedName>
        <fullName evidence="1">Uncharacterized protein</fullName>
    </submittedName>
</protein>
<keyword evidence="2" id="KW-1185">Reference proteome</keyword>
<dbReference type="AlphaFoldDB" id="A0A917HNK6"/>
<proteinExistence type="predicted"/>
<dbReference type="Proteomes" id="UP000600247">
    <property type="component" value="Unassembled WGS sequence"/>
</dbReference>
<gene>
    <name evidence="1" type="ORF">GCM10010918_49190</name>
</gene>
<reference evidence="1 2" key="1">
    <citation type="journal article" date="2014" name="Int. J. Syst. Evol. Microbiol.">
        <title>Complete genome sequence of Corynebacterium casei LMG S-19264T (=DSM 44701T), isolated from a smear-ripened cheese.</title>
        <authorList>
            <consortium name="US DOE Joint Genome Institute (JGI-PGF)"/>
            <person name="Walter F."/>
            <person name="Albersmeier A."/>
            <person name="Kalinowski J."/>
            <person name="Ruckert C."/>
        </authorList>
    </citation>
    <scope>NUCLEOTIDE SEQUENCE [LARGE SCALE GENOMIC DNA]</scope>
    <source>
        <strain evidence="1 2">CGMCC 1.15286</strain>
    </source>
</reference>
<comment type="caution">
    <text evidence="1">The sequence shown here is derived from an EMBL/GenBank/DDBJ whole genome shotgun (WGS) entry which is preliminary data.</text>
</comment>
<dbReference type="EMBL" id="BMHY01000014">
    <property type="protein sequence ID" value="GGG85397.1"/>
    <property type="molecule type" value="Genomic_DNA"/>
</dbReference>